<proteinExistence type="predicted"/>
<protein>
    <submittedName>
        <fullName evidence="2">Uncharacterized protein</fullName>
    </submittedName>
</protein>
<feature type="compositionally biased region" description="Basic residues" evidence="1">
    <location>
        <begin position="242"/>
        <end position="267"/>
    </location>
</feature>
<evidence type="ECO:0000313" key="3">
    <source>
        <dbReference type="Proteomes" id="UP000326396"/>
    </source>
</evidence>
<sequence length="278" mass="31868">MILRRWTSITRWPYSPIEQRTSIKELANRHFARECKSSSTQPSTSGQPHQRPSSSPNSANVAEQDFSDWSFQAEDASISNSALMANHSTSSFKGEKYEKLFRMSDTAELVNKRGAGLGYNKVDPPSAYTPMVEIRCKPEFNLVYDDVLDIHKVAQNDDLSDLNPSNSTCSDEDDTPINLEKEKPALKIKKRNKKIKKHSSVFVKAKYAQTGSTSSDDYVTCPSDKSKRGRSKERKAIFSGLQKKKEKRRREKEKKKKEERRKERRGKVQATIRNIKFR</sequence>
<dbReference type="AlphaFoldDB" id="A0A5N6NF71"/>
<reference evidence="2 3" key="1">
    <citation type="submission" date="2019-05" db="EMBL/GenBank/DDBJ databases">
        <title>Mikania micrantha, genome provides insights into the molecular mechanism of rapid growth.</title>
        <authorList>
            <person name="Liu B."/>
        </authorList>
    </citation>
    <scope>NUCLEOTIDE SEQUENCE [LARGE SCALE GENOMIC DNA]</scope>
    <source>
        <strain evidence="2">NLD-2019</strain>
        <tissue evidence="2">Leaf</tissue>
    </source>
</reference>
<organism evidence="2 3">
    <name type="scientific">Mikania micrantha</name>
    <name type="common">bitter vine</name>
    <dbReference type="NCBI Taxonomy" id="192012"/>
    <lineage>
        <taxon>Eukaryota</taxon>
        <taxon>Viridiplantae</taxon>
        <taxon>Streptophyta</taxon>
        <taxon>Embryophyta</taxon>
        <taxon>Tracheophyta</taxon>
        <taxon>Spermatophyta</taxon>
        <taxon>Magnoliopsida</taxon>
        <taxon>eudicotyledons</taxon>
        <taxon>Gunneridae</taxon>
        <taxon>Pentapetalae</taxon>
        <taxon>asterids</taxon>
        <taxon>campanulids</taxon>
        <taxon>Asterales</taxon>
        <taxon>Asteraceae</taxon>
        <taxon>Asteroideae</taxon>
        <taxon>Heliantheae alliance</taxon>
        <taxon>Eupatorieae</taxon>
        <taxon>Mikania</taxon>
    </lineage>
</organism>
<evidence type="ECO:0000313" key="2">
    <source>
        <dbReference type="EMBL" id="KAD4586512.1"/>
    </source>
</evidence>
<accession>A0A5N6NF71</accession>
<feature type="compositionally biased region" description="Polar residues" evidence="1">
    <location>
        <begin position="50"/>
        <end position="61"/>
    </location>
</feature>
<name>A0A5N6NF71_9ASTR</name>
<dbReference type="Proteomes" id="UP000326396">
    <property type="component" value="Linkage Group LG2"/>
</dbReference>
<evidence type="ECO:0000256" key="1">
    <source>
        <dbReference type="SAM" id="MobiDB-lite"/>
    </source>
</evidence>
<gene>
    <name evidence="2" type="ORF">E3N88_24113</name>
</gene>
<comment type="caution">
    <text evidence="2">The sequence shown here is derived from an EMBL/GenBank/DDBJ whole genome shotgun (WGS) entry which is preliminary data.</text>
</comment>
<dbReference type="EMBL" id="SZYD01000012">
    <property type="protein sequence ID" value="KAD4586512.1"/>
    <property type="molecule type" value="Genomic_DNA"/>
</dbReference>
<keyword evidence="3" id="KW-1185">Reference proteome</keyword>
<feature type="region of interest" description="Disordered" evidence="1">
    <location>
        <begin position="33"/>
        <end position="61"/>
    </location>
</feature>
<feature type="region of interest" description="Disordered" evidence="1">
    <location>
        <begin position="212"/>
        <end position="278"/>
    </location>
</feature>
<feature type="compositionally biased region" description="Low complexity" evidence="1">
    <location>
        <begin position="37"/>
        <end position="48"/>
    </location>
</feature>
<feature type="region of interest" description="Disordered" evidence="1">
    <location>
        <begin position="159"/>
        <end position="184"/>
    </location>
</feature>